<organism evidence="1 3">
    <name type="scientific">Bacillus thuringiensis</name>
    <dbReference type="NCBI Taxonomy" id="1428"/>
    <lineage>
        <taxon>Bacteria</taxon>
        <taxon>Bacillati</taxon>
        <taxon>Bacillota</taxon>
        <taxon>Bacilli</taxon>
        <taxon>Bacillales</taxon>
        <taxon>Bacillaceae</taxon>
        <taxon>Bacillus</taxon>
        <taxon>Bacillus cereus group</taxon>
    </lineage>
</organism>
<proteinExistence type="predicted"/>
<dbReference type="Proteomes" id="UP000195991">
    <property type="component" value="Unassembled WGS sequence"/>
</dbReference>
<dbReference type="EMBL" id="SMDG01000028">
    <property type="protein sequence ID" value="TCW46339.1"/>
    <property type="molecule type" value="Genomic_DNA"/>
</dbReference>
<dbReference type="RefSeq" id="WP_243707103.1">
    <property type="nucleotide sequence ID" value="NZ_FMBI01000031.1"/>
</dbReference>
<protein>
    <submittedName>
        <fullName evidence="1">Uncharacterized protein</fullName>
    </submittedName>
</protein>
<evidence type="ECO:0000313" key="4">
    <source>
        <dbReference type="Proteomes" id="UP000295285"/>
    </source>
</evidence>
<dbReference type="AlphaFoldDB" id="A0A1C4E8F2"/>
<accession>A0A1C4E8F2</accession>
<reference evidence="2 4" key="2">
    <citation type="submission" date="2019-03" db="EMBL/GenBank/DDBJ databases">
        <title>Above-ground endophytic microbial communities from plants in different locations in the United States.</title>
        <authorList>
            <person name="Frank C."/>
        </authorList>
    </citation>
    <scope>NUCLEOTIDE SEQUENCE [LARGE SCALE GENOMIC DNA]</scope>
    <source>
        <strain evidence="2 4">LP_2_YM</strain>
    </source>
</reference>
<reference evidence="1 3" key="1">
    <citation type="submission" date="2016-08" db="EMBL/GenBank/DDBJ databases">
        <authorList>
            <person name="Seilhamer J.J."/>
        </authorList>
    </citation>
    <scope>NUCLEOTIDE SEQUENCE [LARGE SCALE GENOMIC DNA]</scope>
    <source>
        <strain evidence="1 3">IEBC_T61001</strain>
    </source>
</reference>
<gene>
    <name evidence="1" type="ORF">BTT61001_02964</name>
    <name evidence="2" type="ORF">EC910_12863</name>
</gene>
<name>A0A1C4E8F2_BACTU</name>
<evidence type="ECO:0000313" key="3">
    <source>
        <dbReference type="Proteomes" id="UP000195991"/>
    </source>
</evidence>
<dbReference type="Proteomes" id="UP000295285">
    <property type="component" value="Unassembled WGS sequence"/>
</dbReference>
<sequence length="60" mass="6821">MGLGNRGNEVEQQQGGTNLFSEIRNTGHVSHIRVKQIDKALQYVLDYDEAEVNEILSNKY</sequence>
<dbReference type="EMBL" id="FMBI01000031">
    <property type="protein sequence ID" value="SCC39916.1"/>
    <property type="molecule type" value="Genomic_DNA"/>
</dbReference>
<evidence type="ECO:0000313" key="1">
    <source>
        <dbReference type="EMBL" id="SCC39916.1"/>
    </source>
</evidence>
<evidence type="ECO:0000313" key="2">
    <source>
        <dbReference type="EMBL" id="TCW46339.1"/>
    </source>
</evidence>